<dbReference type="InterPro" id="IPR015797">
    <property type="entry name" value="NUDIX_hydrolase-like_dom_sf"/>
</dbReference>
<dbReference type="GO" id="GO:0016853">
    <property type="term" value="F:isomerase activity"/>
    <property type="evidence" value="ECO:0007669"/>
    <property type="project" value="UniProtKB-KW"/>
</dbReference>
<dbReference type="Proteomes" id="UP000199410">
    <property type="component" value="Unassembled WGS sequence"/>
</dbReference>
<evidence type="ECO:0000313" key="3">
    <source>
        <dbReference type="Proteomes" id="UP000199410"/>
    </source>
</evidence>
<keyword evidence="2" id="KW-0413">Isomerase</keyword>
<comment type="caution">
    <text evidence="2">The sequence shown here is derived from an EMBL/GenBank/DDBJ whole genome shotgun (WGS) entry which is preliminary data.</text>
</comment>
<gene>
    <name evidence="2" type="ORF">SAMN02787113_01610</name>
</gene>
<organism evidence="2 3">
    <name type="scientific">Lysinibacillus fusiformis</name>
    <dbReference type="NCBI Taxonomy" id="28031"/>
    <lineage>
        <taxon>Bacteria</taxon>
        <taxon>Bacillati</taxon>
        <taxon>Bacillota</taxon>
        <taxon>Bacilli</taxon>
        <taxon>Bacillales</taxon>
        <taxon>Bacillaceae</taxon>
        <taxon>Lysinibacillus</taxon>
    </lineage>
</organism>
<accession>A0A1H9FHB1</accession>
<dbReference type="PROSITE" id="PS51462">
    <property type="entry name" value="NUDIX"/>
    <property type="match status" value="1"/>
</dbReference>
<name>A0A1H9FHB1_9BACI</name>
<protein>
    <submittedName>
        <fullName evidence="2">Isopentenyldiphosphate isomerase</fullName>
    </submittedName>
</protein>
<dbReference type="Gene3D" id="3.90.79.10">
    <property type="entry name" value="Nucleoside Triphosphate Pyrophosphohydrolase"/>
    <property type="match status" value="1"/>
</dbReference>
<dbReference type="CDD" id="cd04693">
    <property type="entry name" value="NUDIX_Hydrolase"/>
    <property type="match status" value="1"/>
</dbReference>
<dbReference type="Pfam" id="PF00293">
    <property type="entry name" value="NUDIX"/>
    <property type="match status" value="1"/>
</dbReference>
<dbReference type="InterPro" id="IPR000086">
    <property type="entry name" value="NUDIX_hydrolase_dom"/>
</dbReference>
<sequence>MDDFVELWDVYDINRIKTKRMWVRGEKPRPGDWHLVIHVCIFNSSGEMLIQQRQPFKEGWPNMWDLTVGGSAIAGDTSQIAAQRELYEEIGLQLDLQQIRPHLTINFENGFDDIYLIEENVQLHKLTLQYEEVQNVKWASKQEILTMIKNGEFIPYYESLIQLLFDSRKQRGTIRM</sequence>
<proteinExistence type="predicted"/>
<dbReference type="EMBL" id="FOEL01000004">
    <property type="protein sequence ID" value="SEQ37304.1"/>
    <property type="molecule type" value="Genomic_DNA"/>
</dbReference>
<dbReference type="PANTHER" id="PTHR10885">
    <property type="entry name" value="ISOPENTENYL-DIPHOSPHATE DELTA-ISOMERASE"/>
    <property type="match status" value="1"/>
</dbReference>
<dbReference type="AlphaFoldDB" id="A0A1H9FHB1"/>
<dbReference type="PANTHER" id="PTHR10885:SF0">
    <property type="entry name" value="ISOPENTENYL-DIPHOSPHATE DELTA-ISOMERASE"/>
    <property type="match status" value="1"/>
</dbReference>
<evidence type="ECO:0000259" key="1">
    <source>
        <dbReference type="PROSITE" id="PS51462"/>
    </source>
</evidence>
<feature type="domain" description="Nudix hydrolase" evidence="1">
    <location>
        <begin position="32"/>
        <end position="161"/>
    </location>
</feature>
<reference evidence="2 3" key="1">
    <citation type="submission" date="2016-10" db="EMBL/GenBank/DDBJ databases">
        <authorList>
            <person name="Varghese N."/>
            <person name="Submissions S."/>
        </authorList>
    </citation>
    <scope>NUCLEOTIDE SEQUENCE [LARGE SCALE GENOMIC DNA]</scope>
    <source>
        <strain evidence="2 3">TC-13</strain>
    </source>
</reference>
<dbReference type="SUPFAM" id="SSF55811">
    <property type="entry name" value="Nudix"/>
    <property type="match status" value="1"/>
</dbReference>
<evidence type="ECO:0000313" key="2">
    <source>
        <dbReference type="EMBL" id="SEQ37304.1"/>
    </source>
</evidence>